<dbReference type="SMART" id="SM00369">
    <property type="entry name" value="LRR_TYP"/>
    <property type="match status" value="9"/>
</dbReference>
<evidence type="ECO:0000256" key="2">
    <source>
        <dbReference type="ARBA" id="ARBA00009592"/>
    </source>
</evidence>
<dbReference type="FunFam" id="3.80.10.10:FF:000111">
    <property type="entry name" value="LRR receptor-like serine/threonine-protein kinase ERECTA"/>
    <property type="match status" value="1"/>
</dbReference>
<evidence type="ECO:0000256" key="4">
    <source>
        <dbReference type="ARBA" id="ARBA00022614"/>
    </source>
</evidence>
<dbReference type="InterPro" id="IPR001611">
    <property type="entry name" value="Leu-rich_rpt"/>
</dbReference>
<feature type="domain" description="Disease resistance R13L4/SHOC-2-like LRR" evidence="13">
    <location>
        <begin position="281"/>
        <end position="429"/>
    </location>
</feature>
<dbReference type="EMBL" id="CM010722">
    <property type="protein sequence ID" value="RZC73023.1"/>
    <property type="molecule type" value="Genomic_DNA"/>
</dbReference>
<keyword evidence="10" id="KW-0675">Receptor</keyword>
<dbReference type="InterPro" id="IPR055414">
    <property type="entry name" value="LRR_R13L4/SHOC2-like"/>
</dbReference>
<comment type="subcellular location">
    <subcellularLocation>
        <location evidence="1">Cell membrane</location>
        <topology evidence="1">Single-pass type I membrane protein</topology>
    </subcellularLocation>
</comment>
<reference evidence="14 15" key="1">
    <citation type="journal article" date="2018" name="Science">
        <title>The opium poppy genome and morphinan production.</title>
        <authorList>
            <person name="Guo L."/>
            <person name="Winzer T."/>
            <person name="Yang X."/>
            <person name="Li Y."/>
            <person name="Ning Z."/>
            <person name="He Z."/>
            <person name="Teodor R."/>
            <person name="Lu Y."/>
            <person name="Bowser T.A."/>
            <person name="Graham I.A."/>
            <person name="Ye K."/>
        </authorList>
    </citation>
    <scope>NUCLEOTIDE SEQUENCE [LARGE SCALE GENOMIC DNA]</scope>
    <source>
        <strain evidence="15">cv. HN1</strain>
        <tissue evidence="14">Leaves</tissue>
    </source>
</reference>
<keyword evidence="15" id="KW-1185">Reference proteome</keyword>
<keyword evidence="3" id="KW-1003">Cell membrane</keyword>
<dbReference type="Proteomes" id="UP000316621">
    <property type="component" value="Chromosome 8"/>
</dbReference>
<keyword evidence="7" id="KW-0677">Repeat</keyword>
<keyword evidence="9" id="KW-0472">Membrane</keyword>
<dbReference type="Pfam" id="PF13855">
    <property type="entry name" value="LRR_8"/>
    <property type="match status" value="1"/>
</dbReference>
<keyword evidence="5" id="KW-0812">Transmembrane</keyword>
<dbReference type="FunFam" id="3.80.10.10:FF:001347">
    <property type="entry name" value="LRR receptor-like serine/threonine-protein kinase GSO2"/>
    <property type="match status" value="1"/>
</dbReference>
<keyword evidence="6" id="KW-0732">Signal</keyword>
<dbReference type="Pfam" id="PF00560">
    <property type="entry name" value="LRR_1"/>
    <property type="match status" value="10"/>
</dbReference>
<proteinExistence type="inferred from homology"/>
<evidence type="ECO:0000259" key="13">
    <source>
        <dbReference type="Pfam" id="PF23598"/>
    </source>
</evidence>
<dbReference type="InterPro" id="IPR013210">
    <property type="entry name" value="LRR_N_plant-typ"/>
</dbReference>
<dbReference type="AlphaFoldDB" id="A0A4Y7KI53"/>
<comment type="similarity">
    <text evidence="2">Belongs to the RLP family.</text>
</comment>
<protein>
    <submittedName>
        <fullName evidence="14">Uncharacterized protein</fullName>
    </submittedName>
</protein>
<evidence type="ECO:0000259" key="12">
    <source>
        <dbReference type="Pfam" id="PF08263"/>
    </source>
</evidence>
<dbReference type="FunFam" id="3.80.10.10:FF:000383">
    <property type="entry name" value="Leucine-rich repeat receptor protein kinase EMS1"/>
    <property type="match status" value="1"/>
</dbReference>
<dbReference type="SUPFAM" id="SSF52058">
    <property type="entry name" value="L domain-like"/>
    <property type="match status" value="3"/>
</dbReference>
<keyword evidence="11" id="KW-0325">Glycoprotein</keyword>
<dbReference type="PANTHER" id="PTHR48063">
    <property type="entry name" value="LRR RECEPTOR-LIKE KINASE"/>
    <property type="match status" value="1"/>
</dbReference>
<evidence type="ECO:0000256" key="6">
    <source>
        <dbReference type="ARBA" id="ARBA00022729"/>
    </source>
</evidence>
<dbReference type="GO" id="GO:0005886">
    <property type="term" value="C:plasma membrane"/>
    <property type="evidence" value="ECO:0007669"/>
    <property type="project" value="UniProtKB-SubCell"/>
</dbReference>
<dbReference type="Gene3D" id="3.80.10.10">
    <property type="entry name" value="Ribonuclease Inhibitor"/>
    <property type="match status" value="3"/>
</dbReference>
<name>A0A4Y7KI53_PAPSO</name>
<dbReference type="FunFam" id="3.80.10.10:FF:000095">
    <property type="entry name" value="LRR receptor-like serine/threonine-protein kinase GSO1"/>
    <property type="match status" value="1"/>
</dbReference>
<dbReference type="Gramene" id="RZC73023">
    <property type="protein sequence ID" value="RZC73023"/>
    <property type="gene ID" value="C5167_048502"/>
</dbReference>
<feature type="domain" description="Leucine-rich repeat-containing N-terminal plant-type" evidence="12">
    <location>
        <begin position="11"/>
        <end position="48"/>
    </location>
</feature>
<dbReference type="OMA" id="SVENIQW"/>
<keyword evidence="4" id="KW-0433">Leucine-rich repeat</keyword>
<evidence type="ECO:0000256" key="7">
    <source>
        <dbReference type="ARBA" id="ARBA00022737"/>
    </source>
</evidence>
<evidence type="ECO:0000256" key="5">
    <source>
        <dbReference type="ARBA" id="ARBA00022692"/>
    </source>
</evidence>
<dbReference type="Pfam" id="PF08263">
    <property type="entry name" value="LRRNT_2"/>
    <property type="match status" value="1"/>
</dbReference>
<accession>A0A4Y7KI53</accession>
<evidence type="ECO:0000313" key="15">
    <source>
        <dbReference type="Proteomes" id="UP000316621"/>
    </source>
</evidence>
<evidence type="ECO:0000256" key="11">
    <source>
        <dbReference type="ARBA" id="ARBA00023180"/>
    </source>
</evidence>
<dbReference type="InterPro" id="IPR032675">
    <property type="entry name" value="LRR_dom_sf"/>
</dbReference>
<dbReference type="PANTHER" id="PTHR48063:SF100">
    <property type="entry name" value="RECEPTOR-LIKE PROTEIN EIX2"/>
    <property type="match status" value="1"/>
</dbReference>
<evidence type="ECO:0000256" key="8">
    <source>
        <dbReference type="ARBA" id="ARBA00022989"/>
    </source>
</evidence>
<dbReference type="InterPro" id="IPR003591">
    <property type="entry name" value="Leu-rich_rpt_typical-subtyp"/>
</dbReference>
<keyword evidence="8" id="KW-1133">Transmembrane helix</keyword>
<evidence type="ECO:0000313" key="14">
    <source>
        <dbReference type="EMBL" id="RZC73023.1"/>
    </source>
</evidence>
<dbReference type="PRINTS" id="PR00019">
    <property type="entry name" value="LEURICHRPT"/>
</dbReference>
<dbReference type="FunFam" id="3.80.10.10:FF:000649">
    <property type="entry name" value="Leucine Rich Repeat family protein"/>
    <property type="match status" value="1"/>
</dbReference>
<dbReference type="OrthoDB" id="1600340at2759"/>
<organism evidence="14 15">
    <name type="scientific">Papaver somniferum</name>
    <name type="common">Opium poppy</name>
    <dbReference type="NCBI Taxonomy" id="3469"/>
    <lineage>
        <taxon>Eukaryota</taxon>
        <taxon>Viridiplantae</taxon>
        <taxon>Streptophyta</taxon>
        <taxon>Embryophyta</taxon>
        <taxon>Tracheophyta</taxon>
        <taxon>Spermatophyta</taxon>
        <taxon>Magnoliopsida</taxon>
        <taxon>Ranunculales</taxon>
        <taxon>Papaveraceae</taxon>
        <taxon>Papaveroideae</taxon>
        <taxon>Papaver</taxon>
    </lineage>
</organism>
<dbReference type="InterPro" id="IPR046956">
    <property type="entry name" value="RLP23-like"/>
</dbReference>
<sequence length="822" mass="91497">MVSLVGAVCSDREAKALLNFKQELVDSSDFLSDWVGKDCCKWNGVICDIKTENTSVVQLNLQGFGLDGMLNPSLVQLDKLNYLDLSSNTFSETSLPSFLGSLHNLRYLNLSRSFDSVENIQWLSNLSSLQYLGMSYIDLENASSNWFHTVTMIPSLLELHLRYCNLYPNFPSISYSNLTSLKVLDLSYTGLNSTLPEWFYNLISIEKLDIHYNNFRGTISEAISNLVNLTNLDISSNDFEGEIPETLGNLCNLQSLDLSDNYFKGEVYFLANPSSCIGSSLTLISLNGNQFSGPLPEKLGSFKNLEYLSFMSNSFSGPIPSSLGELSSLKMLNGFFNKLNGSLPESFGRLSKLRILRLAFNALEGIISEAHFANLTSLEELEVHSLVFKLKPDWIPPFQLQVANLQACQLGPRFPKWLQTQKNISRIDISNAGIAETVVPAWFWNMTNQFSFLNLSHNQIHGQVPDLLIPDDASGGLVYLNSNRFMGKLPRISPRVGELDLSDNLFNGSISALLCNPLGKMNTRMLHLSGNQLSGEIPDCWSDWWNLESVSLAGNYLTGEIPASIGSINTLRSLHLRNNSLSGELPSALLKCRELRVIDISENHFTGNIPKWIGEYLFLLILRLRFNKFHGVIPQQLCHLGSVQILDFAHNNLSGTIPRCFNNFTPMTTLQKDGDTISYSEYFGGPIEIASLVTKGREFEYSNTLTLLTIMDLSDNSLSGDIPEELTNLISLRSLNLSRNHFTGRVPNKIGNMSILESLDLSKNELSGSIPQSMVNLTFLSHLNLSYNNLSGKIPSGTQLLSLPNSSFIGNGRNLVLLLFIE</sequence>
<evidence type="ECO:0000256" key="1">
    <source>
        <dbReference type="ARBA" id="ARBA00004251"/>
    </source>
</evidence>
<evidence type="ECO:0000256" key="3">
    <source>
        <dbReference type="ARBA" id="ARBA00022475"/>
    </source>
</evidence>
<gene>
    <name evidence="14" type="ORF">C5167_048502</name>
</gene>
<evidence type="ECO:0000256" key="10">
    <source>
        <dbReference type="ARBA" id="ARBA00023170"/>
    </source>
</evidence>
<dbReference type="STRING" id="3469.A0A4Y7KI53"/>
<evidence type="ECO:0000256" key="9">
    <source>
        <dbReference type="ARBA" id="ARBA00023136"/>
    </source>
</evidence>
<dbReference type="Pfam" id="PF23598">
    <property type="entry name" value="LRR_14"/>
    <property type="match status" value="1"/>
</dbReference>